<name>C0GHQ9_DETAL</name>
<comment type="function">
    <text evidence="4">Catalyzes the NADPH-dependent reduction of ketopantoate into pantoic acid.</text>
</comment>
<feature type="domain" description="Ketopantoate reductase N-terminal" evidence="5">
    <location>
        <begin position="8"/>
        <end position="150"/>
    </location>
</feature>
<gene>
    <name evidence="7" type="ORF">DealDRAFT_2018</name>
</gene>
<dbReference type="InterPro" id="IPR013752">
    <property type="entry name" value="KPA_reductase"/>
</dbReference>
<dbReference type="OrthoDB" id="9793586at2"/>
<comment type="pathway">
    <text evidence="4">Cofactor biosynthesis; (R)-pantothenate biosynthesis; (R)-pantoate from 3-methyl-2-oxobutanoate: step 2/2.</text>
</comment>
<evidence type="ECO:0000256" key="3">
    <source>
        <dbReference type="ARBA" id="ARBA00023002"/>
    </source>
</evidence>
<dbReference type="InterPro" id="IPR013328">
    <property type="entry name" value="6PGD_dom2"/>
</dbReference>
<dbReference type="PANTHER" id="PTHR21708">
    <property type="entry name" value="PROBABLE 2-DEHYDROPANTOATE 2-REDUCTASE"/>
    <property type="match status" value="1"/>
</dbReference>
<evidence type="ECO:0000313" key="8">
    <source>
        <dbReference type="Proteomes" id="UP000006443"/>
    </source>
</evidence>
<proteinExistence type="inferred from homology"/>
<dbReference type="SUPFAM" id="SSF48179">
    <property type="entry name" value="6-phosphogluconate dehydrogenase C-terminal domain-like"/>
    <property type="match status" value="1"/>
</dbReference>
<sequence>MDTIENVVLVGPGAIGSVYASRIFEADPETIKIAADKTRTLKYRQGIVINGNRYFFPCAEPGNAAKPADLIIVTVKYHHLAEAIKVMENHVGPDTIILSMLNGISSEEILGEAFGMDKILYGICVGMDAVREGTEVTYTSTGKIVFGERDNEVYSPKVEAVRQLFEKSKIPYEIPRDMIRRLWWKFMVNVGINQVSAILRAPYGVFLDVGEASELMVMVMREVIAVGNAVGVDIHEDDIDEYVRVLSTMSPDGKTSMLQDVEAGRKTEVEMFAGELCSLGKQYNVPTPLNEMLFRMILTIEKMNGL</sequence>
<dbReference type="STRING" id="555088.DealDRAFT_2018"/>
<dbReference type="eggNOG" id="COG1893">
    <property type="taxonomic scope" value="Bacteria"/>
</dbReference>
<dbReference type="FunFam" id="1.10.1040.10:FF:000017">
    <property type="entry name" value="2-dehydropantoate 2-reductase"/>
    <property type="match status" value="1"/>
</dbReference>
<dbReference type="AlphaFoldDB" id="C0GHQ9"/>
<protein>
    <recommendedName>
        <fullName evidence="4">2-dehydropantoate 2-reductase</fullName>
        <ecNumber evidence="4">1.1.1.169</ecNumber>
    </recommendedName>
    <alternativeName>
        <fullName evidence="4">Ketopantoate reductase</fullName>
    </alternativeName>
</protein>
<dbReference type="InterPro" id="IPR051402">
    <property type="entry name" value="KPR-Related"/>
</dbReference>
<organism evidence="7 8">
    <name type="scientific">Dethiobacter alkaliphilus AHT 1</name>
    <dbReference type="NCBI Taxonomy" id="555088"/>
    <lineage>
        <taxon>Bacteria</taxon>
        <taxon>Bacillati</taxon>
        <taxon>Bacillota</taxon>
        <taxon>Dethiobacteria</taxon>
        <taxon>Dethiobacterales</taxon>
        <taxon>Dethiobacteraceae</taxon>
        <taxon>Dethiobacter</taxon>
    </lineage>
</organism>
<dbReference type="SUPFAM" id="SSF51735">
    <property type="entry name" value="NAD(P)-binding Rossmann-fold domains"/>
    <property type="match status" value="1"/>
</dbReference>
<dbReference type="NCBIfam" id="TIGR00745">
    <property type="entry name" value="apbA_panE"/>
    <property type="match status" value="1"/>
</dbReference>
<keyword evidence="8" id="KW-1185">Reference proteome</keyword>
<comment type="caution">
    <text evidence="7">The sequence shown here is derived from an EMBL/GenBank/DDBJ whole genome shotgun (WGS) entry which is preliminary data.</text>
</comment>
<comment type="similarity">
    <text evidence="1 4">Belongs to the ketopantoate reductase family.</text>
</comment>
<reference evidence="7 8" key="1">
    <citation type="submission" date="2009-02" db="EMBL/GenBank/DDBJ databases">
        <title>Sequencing of the draft genome and assembly of Dethiobacter alkaliphilus AHT 1.</title>
        <authorList>
            <consortium name="US DOE Joint Genome Institute (JGI-PGF)"/>
            <person name="Lucas S."/>
            <person name="Copeland A."/>
            <person name="Lapidus A."/>
            <person name="Glavina del Rio T."/>
            <person name="Dalin E."/>
            <person name="Tice H."/>
            <person name="Bruce D."/>
            <person name="Goodwin L."/>
            <person name="Pitluck S."/>
            <person name="Larimer F."/>
            <person name="Land M.L."/>
            <person name="Hauser L."/>
            <person name="Muyzer G."/>
        </authorList>
    </citation>
    <scope>NUCLEOTIDE SEQUENCE [LARGE SCALE GENOMIC DNA]</scope>
    <source>
        <strain evidence="7 8">AHT 1</strain>
    </source>
</reference>
<dbReference type="Proteomes" id="UP000006443">
    <property type="component" value="Unassembled WGS sequence"/>
</dbReference>
<accession>C0GHQ9</accession>
<dbReference type="Gene3D" id="3.40.50.720">
    <property type="entry name" value="NAD(P)-binding Rossmann-like Domain"/>
    <property type="match status" value="1"/>
</dbReference>
<dbReference type="InterPro" id="IPR036291">
    <property type="entry name" value="NAD(P)-bd_dom_sf"/>
</dbReference>
<evidence type="ECO:0000259" key="6">
    <source>
        <dbReference type="Pfam" id="PF08546"/>
    </source>
</evidence>
<comment type="catalytic activity">
    <reaction evidence="4">
        <text>(R)-pantoate + NADP(+) = 2-dehydropantoate + NADPH + H(+)</text>
        <dbReference type="Rhea" id="RHEA:16233"/>
        <dbReference type="ChEBI" id="CHEBI:11561"/>
        <dbReference type="ChEBI" id="CHEBI:15378"/>
        <dbReference type="ChEBI" id="CHEBI:15980"/>
        <dbReference type="ChEBI" id="CHEBI:57783"/>
        <dbReference type="ChEBI" id="CHEBI:58349"/>
        <dbReference type="EC" id="1.1.1.169"/>
    </reaction>
</comment>
<evidence type="ECO:0000256" key="2">
    <source>
        <dbReference type="ARBA" id="ARBA00022857"/>
    </source>
</evidence>
<dbReference type="EC" id="1.1.1.169" evidence="4"/>
<feature type="domain" description="Ketopantoate reductase C-terminal" evidence="6">
    <location>
        <begin position="177"/>
        <end position="299"/>
    </location>
</feature>
<keyword evidence="2 4" id="KW-0521">NADP</keyword>
<dbReference type="InterPro" id="IPR008927">
    <property type="entry name" value="6-PGluconate_DH-like_C_sf"/>
</dbReference>
<dbReference type="GO" id="GO:0008677">
    <property type="term" value="F:2-dehydropantoate 2-reductase activity"/>
    <property type="evidence" value="ECO:0007669"/>
    <property type="project" value="UniProtKB-EC"/>
</dbReference>
<keyword evidence="3 4" id="KW-0560">Oxidoreductase</keyword>
<dbReference type="Pfam" id="PF02558">
    <property type="entry name" value="ApbA"/>
    <property type="match status" value="1"/>
</dbReference>
<dbReference type="InterPro" id="IPR003710">
    <property type="entry name" value="ApbA"/>
</dbReference>
<evidence type="ECO:0000313" key="7">
    <source>
        <dbReference type="EMBL" id="EEG77265.1"/>
    </source>
</evidence>
<evidence type="ECO:0000259" key="5">
    <source>
        <dbReference type="Pfam" id="PF02558"/>
    </source>
</evidence>
<evidence type="ECO:0000256" key="1">
    <source>
        <dbReference type="ARBA" id="ARBA00007870"/>
    </source>
</evidence>
<dbReference type="UniPathway" id="UPA00028">
    <property type="reaction ID" value="UER00004"/>
</dbReference>
<keyword evidence="4" id="KW-0566">Pantothenate biosynthesis</keyword>
<dbReference type="Gene3D" id="1.10.1040.10">
    <property type="entry name" value="N-(1-d-carboxylethyl)-l-norvaline Dehydrogenase, domain 2"/>
    <property type="match status" value="1"/>
</dbReference>
<dbReference type="GO" id="GO:0005737">
    <property type="term" value="C:cytoplasm"/>
    <property type="evidence" value="ECO:0007669"/>
    <property type="project" value="TreeGrafter"/>
</dbReference>
<dbReference type="EMBL" id="ACJM01000009">
    <property type="protein sequence ID" value="EEG77265.1"/>
    <property type="molecule type" value="Genomic_DNA"/>
</dbReference>
<dbReference type="PANTHER" id="PTHR21708:SF26">
    <property type="entry name" value="2-DEHYDROPANTOATE 2-REDUCTASE"/>
    <property type="match status" value="1"/>
</dbReference>
<dbReference type="InterPro" id="IPR013332">
    <property type="entry name" value="KPR_N"/>
</dbReference>
<dbReference type="Pfam" id="PF08546">
    <property type="entry name" value="ApbA_C"/>
    <property type="match status" value="1"/>
</dbReference>
<evidence type="ECO:0000256" key="4">
    <source>
        <dbReference type="RuleBase" id="RU362068"/>
    </source>
</evidence>
<dbReference type="GO" id="GO:0015940">
    <property type="term" value="P:pantothenate biosynthetic process"/>
    <property type="evidence" value="ECO:0007669"/>
    <property type="project" value="UniProtKB-UniPathway"/>
</dbReference>